<sequence>MRRLGSYLKPPCSFLYQCKLQTASVTHSHSHMAIPFDLNELPVEDEDSQRVEAADELDDDFQQVEDADELDEDFRQVEDVDELDDLPVENGNRFDLNLPLDEFGAVDLDFVQNLAEHAVEAPVEEPHRRMKQMSEELRK</sequence>
<evidence type="ECO:0000313" key="2">
    <source>
        <dbReference type="Proteomes" id="UP000298652"/>
    </source>
</evidence>
<dbReference type="AlphaFoldDB" id="A0A4U6UGY4"/>
<accession>A0A4U6UGY4</accession>
<evidence type="ECO:0000313" key="1">
    <source>
        <dbReference type="EMBL" id="TKW15461.1"/>
    </source>
</evidence>
<reference evidence="1" key="1">
    <citation type="submission" date="2019-03" db="EMBL/GenBank/DDBJ databases">
        <title>WGS assembly of Setaria viridis.</title>
        <authorList>
            <person name="Huang P."/>
            <person name="Jenkins J."/>
            <person name="Grimwood J."/>
            <person name="Barry K."/>
            <person name="Healey A."/>
            <person name="Mamidi S."/>
            <person name="Sreedasyam A."/>
            <person name="Shu S."/>
            <person name="Feldman M."/>
            <person name="Wu J."/>
            <person name="Yu Y."/>
            <person name="Chen C."/>
            <person name="Johnson J."/>
            <person name="Rokhsar D."/>
            <person name="Baxter I."/>
            <person name="Schmutz J."/>
            <person name="Brutnell T."/>
            <person name="Kellogg E."/>
        </authorList>
    </citation>
    <scope>NUCLEOTIDE SEQUENCE [LARGE SCALE GENOMIC DNA]</scope>
</reference>
<name>A0A4U6UGY4_SETVI</name>
<dbReference type="Proteomes" id="UP000298652">
    <property type="component" value="Chromosome 5"/>
</dbReference>
<gene>
    <name evidence="1" type="ORF">SEVIR_5G238033v2</name>
</gene>
<dbReference type="EMBL" id="CM016556">
    <property type="protein sequence ID" value="TKW15461.1"/>
    <property type="molecule type" value="Genomic_DNA"/>
</dbReference>
<protein>
    <submittedName>
        <fullName evidence="1">Uncharacterized protein</fullName>
    </submittedName>
</protein>
<proteinExistence type="predicted"/>
<keyword evidence="2" id="KW-1185">Reference proteome</keyword>
<organism evidence="1 2">
    <name type="scientific">Setaria viridis</name>
    <name type="common">Green bristlegrass</name>
    <name type="synonym">Setaria italica subsp. viridis</name>
    <dbReference type="NCBI Taxonomy" id="4556"/>
    <lineage>
        <taxon>Eukaryota</taxon>
        <taxon>Viridiplantae</taxon>
        <taxon>Streptophyta</taxon>
        <taxon>Embryophyta</taxon>
        <taxon>Tracheophyta</taxon>
        <taxon>Spermatophyta</taxon>
        <taxon>Magnoliopsida</taxon>
        <taxon>Liliopsida</taxon>
        <taxon>Poales</taxon>
        <taxon>Poaceae</taxon>
        <taxon>PACMAD clade</taxon>
        <taxon>Panicoideae</taxon>
        <taxon>Panicodae</taxon>
        <taxon>Paniceae</taxon>
        <taxon>Cenchrinae</taxon>
        <taxon>Setaria</taxon>
    </lineage>
</organism>
<dbReference type="Gramene" id="TKW15461">
    <property type="protein sequence ID" value="TKW15461"/>
    <property type="gene ID" value="SEVIR_5G238033v2"/>
</dbReference>